<evidence type="ECO:0000313" key="2">
    <source>
        <dbReference type="EMBL" id="QEZ67703.1"/>
    </source>
</evidence>
<evidence type="ECO:0000313" key="3">
    <source>
        <dbReference type="Proteomes" id="UP000326961"/>
    </source>
</evidence>
<dbReference type="GO" id="GO:0015031">
    <property type="term" value="P:protein transport"/>
    <property type="evidence" value="ECO:0007669"/>
    <property type="project" value="UniProtKB-KW"/>
</dbReference>
<protein>
    <submittedName>
        <fullName evidence="2">Uncharacterized protein</fullName>
    </submittedName>
</protein>
<organism evidence="2 3">
    <name type="scientific">Paraclostridium bifermentans</name>
    <name type="common">Clostridium bifermentans</name>
    <dbReference type="NCBI Taxonomy" id="1490"/>
    <lineage>
        <taxon>Bacteria</taxon>
        <taxon>Bacillati</taxon>
        <taxon>Bacillota</taxon>
        <taxon>Clostridia</taxon>
        <taxon>Peptostreptococcales</taxon>
        <taxon>Peptostreptococcaceae</taxon>
        <taxon>Paraclostridium</taxon>
    </lineage>
</organism>
<keyword evidence="1" id="KW-0812">Transmembrane</keyword>
<name>A0A5P3XDF6_PARBF</name>
<reference evidence="2 3" key="1">
    <citation type="submission" date="2018-09" db="EMBL/GenBank/DDBJ databases">
        <title>A clostridial neurotoxin that targets Anopheles mosquitoes.</title>
        <authorList>
            <person name="Contreras E."/>
            <person name="Masuyer G."/>
            <person name="Qureshi N."/>
            <person name="Chawla S."/>
            <person name="Lim H.L."/>
            <person name="Chen J."/>
            <person name="Stenmark P."/>
            <person name="Gill S."/>
        </authorList>
    </citation>
    <scope>NUCLEOTIDE SEQUENCE [LARGE SCALE GENOMIC DNA]</scope>
    <source>
        <strain evidence="2 3">Cbm</strain>
    </source>
</reference>
<dbReference type="EMBL" id="CP032452">
    <property type="protein sequence ID" value="QEZ67703.1"/>
    <property type="molecule type" value="Genomic_DNA"/>
</dbReference>
<proteinExistence type="predicted"/>
<keyword evidence="1" id="KW-1133">Transmembrane helix</keyword>
<dbReference type="Proteomes" id="UP000326961">
    <property type="component" value="Chromosome"/>
</dbReference>
<feature type="transmembrane region" description="Helical" evidence="1">
    <location>
        <begin position="165"/>
        <end position="190"/>
    </location>
</feature>
<evidence type="ECO:0000256" key="1">
    <source>
        <dbReference type="SAM" id="Phobius"/>
    </source>
</evidence>
<gene>
    <name evidence="2" type="ORF">D4A35_01685</name>
</gene>
<feature type="transmembrane region" description="Helical" evidence="1">
    <location>
        <begin position="29"/>
        <end position="52"/>
    </location>
</feature>
<dbReference type="GO" id="GO:0005886">
    <property type="term" value="C:plasma membrane"/>
    <property type="evidence" value="ECO:0007669"/>
    <property type="project" value="UniProtKB-SubCell"/>
</dbReference>
<accession>A0A5P3XDF6</accession>
<sequence>MSILTSMYIYIIKTHSIKEVSMGSIISNLFTSIFTNPITLIFIGITIIHSVINVIKNNKIYDFVQEKLKELNLNPEESDIVSIANNKYESYKSTYPYAEINMNTFVEEVISDFSKDNKIIINEIKAVKSSPSLCILLGVLGTFVGLTITLASIDKSDIVNSMTLAIGSMQIAFATSIVGIICSVTINAYIKYKNCESILLQLMLKLENIMTVKSSNDKGEVLDSKLNEIKVCIKDISKAISAIERFDKISKDLHDFNDDFISSIEQLGNMLNGSNDSIKAFDQSIRKLDKQFSILNLKFVKLFDTYEAQSEIYNEIVENVKESSKDIKTVNQSQLAIKDYIRDVNAGFALYERNIQDLMVKLISHENNLLIKQNSMNENNVNLKEDIHKLTSVIDEQARSIIDQLELVFKYIDIYKEALDMSNSMSLESIVKNNEGYEIVKEYKMDNINEDYDNPNQTFDLDELDEIELYDEEEELEYDK</sequence>
<keyword evidence="1" id="KW-0472">Membrane</keyword>
<feature type="transmembrane region" description="Helical" evidence="1">
    <location>
        <begin position="133"/>
        <end position="153"/>
    </location>
</feature>
<dbReference type="AlphaFoldDB" id="A0A5P3XDF6"/>